<dbReference type="RefSeq" id="WP_188585974.1">
    <property type="nucleotide sequence ID" value="NZ_BMGC01000007.1"/>
</dbReference>
<dbReference type="Pfam" id="PF00155">
    <property type="entry name" value="Aminotran_1_2"/>
    <property type="match status" value="1"/>
</dbReference>
<dbReference type="CDD" id="cd00609">
    <property type="entry name" value="AAT_like"/>
    <property type="match status" value="1"/>
</dbReference>
<reference evidence="7" key="1">
    <citation type="journal article" date="2014" name="Int. J. Syst. Evol. Microbiol.">
        <title>Complete genome sequence of Corynebacterium casei LMG S-19264T (=DSM 44701T), isolated from a smear-ripened cheese.</title>
        <authorList>
            <consortium name="US DOE Joint Genome Institute (JGI-PGF)"/>
            <person name="Walter F."/>
            <person name="Albersmeier A."/>
            <person name="Kalinowski J."/>
            <person name="Ruckert C."/>
        </authorList>
    </citation>
    <scope>NUCLEOTIDE SEQUENCE</scope>
    <source>
        <strain evidence="7">CGMCC 1.12827</strain>
    </source>
</reference>
<dbReference type="GO" id="GO:0030170">
    <property type="term" value="F:pyridoxal phosphate binding"/>
    <property type="evidence" value="ECO:0007669"/>
    <property type="project" value="InterPro"/>
</dbReference>
<evidence type="ECO:0000313" key="7">
    <source>
        <dbReference type="EMBL" id="GGB27921.1"/>
    </source>
</evidence>
<dbReference type="PROSITE" id="PS50949">
    <property type="entry name" value="HTH_GNTR"/>
    <property type="match status" value="1"/>
</dbReference>
<keyword evidence="8" id="KW-1185">Reference proteome</keyword>
<dbReference type="EMBL" id="BMGC01000007">
    <property type="protein sequence ID" value="GGB27921.1"/>
    <property type="molecule type" value="Genomic_DNA"/>
</dbReference>
<keyword evidence="4" id="KW-0238">DNA-binding</keyword>
<dbReference type="InterPro" id="IPR036388">
    <property type="entry name" value="WH-like_DNA-bd_sf"/>
</dbReference>
<dbReference type="GO" id="GO:0003700">
    <property type="term" value="F:DNA-binding transcription factor activity"/>
    <property type="evidence" value="ECO:0007669"/>
    <property type="project" value="InterPro"/>
</dbReference>
<dbReference type="InterPro" id="IPR000524">
    <property type="entry name" value="Tscrpt_reg_HTH_GntR"/>
</dbReference>
<dbReference type="CDD" id="cd07377">
    <property type="entry name" value="WHTH_GntR"/>
    <property type="match status" value="1"/>
</dbReference>
<dbReference type="InterPro" id="IPR004839">
    <property type="entry name" value="Aminotransferase_I/II_large"/>
</dbReference>
<proteinExistence type="inferred from homology"/>
<dbReference type="Gene3D" id="3.40.640.10">
    <property type="entry name" value="Type I PLP-dependent aspartate aminotransferase-like (Major domain)"/>
    <property type="match status" value="1"/>
</dbReference>
<reference evidence="7" key="2">
    <citation type="submission" date="2020-09" db="EMBL/GenBank/DDBJ databases">
        <authorList>
            <person name="Sun Q."/>
            <person name="Zhou Y."/>
        </authorList>
    </citation>
    <scope>NUCLEOTIDE SEQUENCE</scope>
    <source>
        <strain evidence="7">CGMCC 1.12827</strain>
    </source>
</reference>
<dbReference type="Pfam" id="PF00392">
    <property type="entry name" value="GntR"/>
    <property type="match status" value="1"/>
</dbReference>
<dbReference type="InterPro" id="IPR051446">
    <property type="entry name" value="HTH_trans_reg/aminotransferase"/>
</dbReference>
<comment type="caution">
    <text evidence="7">The sequence shown here is derived from an EMBL/GenBank/DDBJ whole genome shotgun (WGS) entry which is preliminary data.</text>
</comment>
<dbReference type="PANTHER" id="PTHR46577:SF1">
    <property type="entry name" value="HTH-TYPE TRANSCRIPTIONAL REGULATORY PROTEIN GABR"/>
    <property type="match status" value="1"/>
</dbReference>
<evidence type="ECO:0000256" key="1">
    <source>
        <dbReference type="ARBA" id="ARBA00005384"/>
    </source>
</evidence>
<evidence type="ECO:0000256" key="5">
    <source>
        <dbReference type="ARBA" id="ARBA00023163"/>
    </source>
</evidence>
<organism evidence="7 8">
    <name type="scientific">Gordonia jinhuaensis</name>
    <dbReference type="NCBI Taxonomy" id="1517702"/>
    <lineage>
        <taxon>Bacteria</taxon>
        <taxon>Bacillati</taxon>
        <taxon>Actinomycetota</taxon>
        <taxon>Actinomycetes</taxon>
        <taxon>Mycobacteriales</taxon>
        <taxon>Gordoniaceae</taxon>
        <taxon>Gordonia</taxon>
    </lineage>
</organism>
<keyword evidence="3" id="KW-0805">Transcription regulation</keyword>
<dbReference type="InterPro" id="IPR036390">
    <property type="entry name" value="WH_DNA-bd_sf"/>
</dbReference>
<evidence type="ECO:0000313" key="8">
    <source>
        <dbReference type="Proteomes" id="UP000621454"/>
    </source>
</evidence>
<dbReference type="Proteomes" id="UP000621454">
    <property type="component" value="Unassembled WGS sequence"/>
</dbReference>
<protein>
    <submittedName>
        <fullName evidence="7">GntR family transcriptional regulator</fullName>
    </submittedName>
</protein>
<gene>
    <name evidence="7" type="ORF">GCM10011489_15140</name>
</gene>
<evidence type="ECO:0000256" key="4">
    <source>
        <dbReference type="ARBA" id="ARBA00023125"/>
    </source>
</evidence>
<keyword evidence="2" id="KW-0663">Pyridoxal phosphate</keyword>
<feature type="domain" description="HTH gntR-type" evidence="6">
    <location>
        <begin position="7"/>
        <end position="75"/>
    </location>
</feature>
<dbReference type="InterPro" id="IPR015424">
    <property type="entry name" value="PyrdxlP-dep_Trfase"/>
</dbReference>
<keyword evidence="5" id="KW-0804">Transcription</keyword>
<evidence type="ECO:0000256" key="2">
    <source>
        <dbReference type="ARBA" id="ARBA00022898"/>
    </source>
</evidence>
<dbReference type="Gene3D" id="1.10.10.10">
    <property type="entry name" value="Winged helix-like DNA-binding domain superfamily/Winged helix DNA-binding domain"/>
    <property type="match status" value="1"/>
</dbReference>
<dbReference type="AlphaFoldDB" id="A0A916T1Q5"/>
<evidence type="ECO:0000259" key="6">
    <source>
        <dbReference type="PROSITE" id="PS50949"/>
    </source>
</evidence>
<accession>A0A916T1Q5</accession>
<comment type="similarity">
    <text evidence="1">In the C-terminal section; belongs to the class-I pyridoxal-phosphate-dependent aminotransferase family.</text>
</comment>
<sequence>MDLAPSERNAVGIAAAITRRIGTGDLMPGDRLPTVRTVARELKVSAATVSQAWQALAATGAIVSRGRAGTFVADVPDERGSAPSARYWRLHSGDRGAFRVDLSRGTPDPELLPPVTPALARMSDTVLASDYLGEPTVAELEGLMRQSFPARFERMVVMDGAVDAVDRLMREWVRFGDRVLLEDPGFPPFIDLVSRLGAKAVGVGVDRFGAIPADVAAAVADSRPAMLVIQPRAHNPTGASMCAERVRALADVLVGSQVLLVEDDHAGPVSSSPDLTLATYLPDQVVHVRSYSKSHGADLRLSMVGGPERVLDPVVDRRMLGPGWTSRLLQRLLLVMLSDEGSLSAVEAARDTYRSRSARLIAALADRGVDLAPADGINLWLPVRDESAALVSLAAAGIKVAPGGPFRVDEPREDHVRVTFAALADEQSDWIADELAKASVADALYSRRR</sequence>
<dbReference type="InterPro" id="IPR015422">
    <property type="entry name" value="PyrdxlP-dep_Trfase_small"/>
</dbReference>
<dbReference type="SUPFAM" id="SSF53383">
    <property type="entry name" value="PLP-dependent transferases"/>
    <property type="match status" value="1"/>
</dbReference>
<evidence type="ECO:0000256" key="3">
    <source>
        <dbReference type="ARBA" id="ARBA00023015"/>
    </source>
</evidence>
<dbReference type="PANTHER" id="PTHR46577">
    <property type="entry name" value="HTH-TYPE TRANSCRIPTIONAL REGULATORY PROTEIN GABR"/>
    <property type="match status" value="1"/>
</dbReference>
<dbReference type="Gene3D" id="3.90.1150.10">
    <property type="entry name" value="Aspartate Aminotransferase, domain 1"/>
    <property type="match status" value="1"/>
</dbReference>
<dbReference type="SMART" id="SM00345">
    <property type="entry name" value="HTH_GNTR"/>
    <property type="match status" value="1"/>
</dbReference>
<name>A0A916T1Q5_9ACTN</name>
<dbReference type="GO" id="GO:0003677">
    <property type="term" value="F:DNA binding"/>
    <property type="evidence" value="ECO:0007669"/>
    <property type="project" value="UniProtKB-KW"/>
</dbReference>
<dbReference type="SUPFAM" id="SSF46785">
    <property type="entry name" value="Winged helix' DNA-binding domain"/>
    <property type="match status" value="1"/>
</dbReference>
<dbReference type="InterPro" id="IPR015421">
    <property type="entry name" value="PyrdxlP-dep_Trfase_major"/>
</dbReference>